<accession>Q4SW57</accession>
<reference evidence="2" key="1">
    <citation type="journal article" date="2004" name="Nature">
        <title>Genome duplication in the teleost fish Tetraodon nigroviridis reveals the early vertebrate proto-karyotype.</title>
        <authorList>
            <person name="Jaillon O."/>
            <person name="Aury J.-M."/>
            <person name="Brunet F."/>
            <person name="Petit J.-L."/>
            <person name="Stange-Thomann N."/>
            <person name="Mauceli E."/>
            <person name="Bouneau L."/>
            <person name="Fischer C."/>
            <person name="Ozouf-Costaz C."/>
            <person name="Bernot A."/>
            <person name="Nicaud S."/>
            <person name="Jaffe D."/>
            <person name="Fisher S."/>
            <person name="Lutfalla G."/>
            <person name="Dossat C."/>
            <person name="Segurens B."/>
            <person name="Dasilva C."/>
            <person name="Salanoubat M."/>
            <person name="Levy M."/>
            <person name="Boudet N."/>
            <person name="Castellano S."/>
            <person name="Anthouard V."/>
            <person name="Jubin C."/>
            <person name="Castelli V."/>
            <person name="Katinka M."/>
            <person name="Vacherie B."/>
            <person name="Biemont C."/>
            <person name="Skalli Z."/>
            <person name="Cattolico L."/>
            <person name="Poulain J."/>
            <person name="De Berardinis V."/>
            <person name="Cruaud C."/>
            <person name="Duprat S."/>
            <person name="Brottier P."/>
            <person name="Coutanceau J.-P."/>
            <person name="Gouzy J."/>
            <person name="Parra G."/>
            <person name="Lardier G."/>
            <person name="Chapple C."/>
            <person name="McKernan K.J."/>
            <person name="McEwan P."/>
            <person name="Bosak S."/>
            <person name="Kellis M."/>
            <person name="Volff J.-N."/>
            <person name="Guigo R."/>
            <person name="Zody M.C."/>
            <person name="Mesirov J."/>
            <person name="Lindblad-Toh K."/>
            <person name="Birren B."/>
            <person name="Nusbaum C."/>
            <person name="Kahn D."/>
            <person name="Robinson-Rechavi M."/>
            <person name="Laudet V."/>
            <person name="Schachter V."/>
            <person name="Quetier F."/>
            <person name="Saurin W."/>
            <person name="Scarpelli C."/>
            <person name="Wincker P."/>
            <person name="Lander E.S."/>
            <person name="Weissenbach J."/>
            <person name="Roest Crollius H."/>
        </authorList>
    </citation>
    <scope>NUCLEOTIDE SEQUENCE [LARGE SCALE GENOMIC DNA]</scope>
</reference>
<organism evidence="2">
    <name type="scientific">Tetraodon nigroviridis</name>
    <name type="common">Spotted green pufferfish</name>
    <name type="synonym">Chelonodon nigroviridis</name>
    <dbReference type="NCBI Taxonomy" id="99883"/>
    <lineage>
        <taxon>Eukaryota</taxon>
        <taxon>Metazoa</taxon>
        <taxon>Chordata</taxon>
        <taxon>Craniata</taxon>
        <taxon>Vertebrata</taxon>
        <taxon>Euteleostomi</taxon>
        <taxon>Actinopterygii</taxon>
        <taxon>Neopterygii</taxon>
        <taxon>Teleostei</taxon>
        <taxon>Neoteleostei</taxon>
        <taxon>Acanthomorphata</taxon>
        <taxon>Eupercaria</taxon>
        <taxon>Tetraodontiformes</taxon>
        <taxon>Tetradontoidea</taxon>
        <taxon>Tetraodontidae</taxon>
        <taxon>Tetraodon</taxon>
    </lineage>
</organism>
<evidence type="ECO:0000313" key="2">
    <source>
        <dbReference type="EMBL" id="CAF95125.1"/>
    </source>
</evidence>
<sequence>LSTRVAVTALLGSGLGAVWWWLDSEKQQQVQRRRVGQLRKVALGQGGFSLLDHQGQRRSKEDFLGSW</sequence>
<feature type="non-terminal residue" evidence="2">
    <location>
        <position position="67"/>
    </location>
</feature>
<feature type="transmembrane region" description="Helical" evidence="1">
    <location>
        <begin position="6"/>
        <end position="22"/>
    </location>
</feature>
<proteinExistence type="predicted"/>
<keyword evidence="1" id="KW-0812">Transmembrane</keyword>
<dbReference type="HOGENOM" id="CLU_050131_0_3_1"/>
<dbReference type="AlphaFoldDB" id="Q4SW57"/>
<keyword evidence="1" id="KW-0472">Membrane</keyword>
<reference evidence="2" key="2">
    <citation type="submission" date="2004-02" db="EMBL/GenBank/DDBJ databases">
        <authorList>
            <consortium name="Genoscope"/>
            <consortium name="Whitehead Institute Centre for Genome Research"/>
        </authorList>
    </citation>
    <scope>NUCLEOTIDE SEQUENCE</scope>
</reference>
<protein>
    <submittedName>
        <fullName evidence="2">(spotted green pufferfish) hypothetical protein</fullName>
    </submittedName>
</protein>
<gene>
    <name evidence="2" type="ORF">GSTENG00011648001</name>
</gene>
<feature type="non-terminal residue" evidence="2">
    <location>
        <position position="1"/>
    </location>
</feature>
<evidence type="ECO:0000256" key="1">
    <source>
        <dbReference type="SAM" id="Phobius"/>
    </source>
</evidence>
<comment type="caution">
    <text evidence="2">The sequence shown here is derived from an EMBL/GenBank/DDBJ whole genome shotgun (WGS) entry which is preliminary data.</text>
</comment>
<dbReference type="OrthoDB" id="76676at2759"/>
<dbReference type="KEGG" id="tng:GSTEN00011648G001"/>
<name>Q4SW57_TETNG</name>
<dbReference type="EMBL" id="CAAE01013689">
    <property type="protein sequence ID" value="CAF95125.1"/>
    <property type="molecule type" value="Genomic_DNA"/>
</dbReference>
<keyword evidence="1" id="KW-1133">Transmembrane helix</keyword>